<evidence type="ECO:0000256" key="8">
    <source>
        <dbReference type="ARBA" id="ARBA00022723"/>
    </source>
</evidence>
<evidence type="ECO:0000256" key="6">
    <source>
        <dbReference type="ARBA" id="ARBA00022679"/>
    </source>
</evidence>
<dbReference type="Gene3D" id="3.40.50.11860">
    <property type="entry name" value="Diphthamide synthesis DPH1/DPH2 domain 3"/>
    <property type="match status" value="1"/>
</dbReference>
<evidence type="ECO:0000313" key="16">
    <source>
        <dbReference type="Proteomes" id="UP001652622"/>
    </source>
</evidence>
<dbReference type="UniPathway" id="UPA00559"/>
<dbReference type="InterPro" id="IPR016435">
    <property type="entry name" value="DPH1/DPH2"/>
</dbReference>
<dbReference type="InterPro" id="IPR042265">
    <property type="entry name" value="DPH1/DPH2_3"/>
</dbReference>
<keyword evidence="9" id="KW-0408">Iron</keyword>
<keyword evidence="10" id="KW-0411">Iron-sulfur</keyword>
<dbReference type="GeneID" id="117669786"/>
<dbReference type="GO" id="GO:0017183">
    <property type="term" value="P:protein histidyl modification to diphthamide"/>
    <property type="evidence" value="ECO:0007669"/>
    <property type="project" value="UniProtKB-UniRule"/>
</dbReference>
<dbReference type="InterPro" id="IPR042264">
    <property type="entry name" value="DPH1/DPH2_2"/>
</dbReference>
<organism evidence="16 17">
    <name type="scientific">Pantherophis guttatus</name>
    <name type="common">Corn snake</name>
    <name type="synonym">Elaphe guttata</name>
    <dbReference type="NCBI Taxonomy" id="94885"/>
    <lineage>
        <taxon>Eukaryota</taxon>
        <taxon>Metazoa</taxon>
        <taxon>Chordata</taxon>
        <taxon>Craniata</taxon>
        <taxon>Vertebrata</taxon>
        <taxon>Euteleostomi</taxon>
        <taxon>Lepidosauria</taxon>
        <taxon>Squamata</taxon>
        <taxon>Bifurcata</taxon>
        <taxon>Unidentata</taxon>
        <taxon>Episquamata</taxon>
        <taxon>Toxicofera</taxon>
        <taxon>Serpentes</taxon>
        <taxon>Colubroidea</taxon>
        <taxon>Colubridae</taxon>
        <taxon>Colubrinae</taxon>
        <taxon>Pantherophis</taxon>
    </lineage>
</organism>
<dbReference type="Gene3D" id="3.40.50.11840">
    <property type="entry name" value="Diphthamide synthesis DPH1/DPH2 domain 1"/>
    <property type="match status" value="1"/>
</dbReference>
<feature type="compositionally biased region" description="Polar residues" evidence="15">
    <location>
        <begin position="442"/>
        <end position="457"/>
    </location>
</feature>
<keyword evidence="8" id="KW-0479">Metal-binding</keyword>
<accession>A0A6P9CKK1</accession>
<evidence type="ECO:0000256" key="2">
    <source>
        <dbReference type="ARBA" id="ARBA00005156"/>
    </source>
</evidence>
<name>A0A6P9CKK1_PANGU</name>
<comment type="similarity">
    <text evidence="3">Belongs to the DPH1/DPH2 family. DPH1 subfamily.</text>
</comment>
<proteinExistence type="inferred from homology"/>
<evidence type="ECO:0000256" key="10">
    <source>
        <dbReference type="ARBA" id="ARBA00023014"/>
    </source>
</evidence>
<dbReference type="NCBIfam" id="TIGR00322">
    <property type="entry name" value="diphth2_R"/>
    <property type="match status" value="1"/>
</dbReference>
<dbReference type="Gene3D" id="3.40.50.11850">
    <property type="entry name" value="Diphthamide synthesis DPH1/DPH2 domain 2"/>
    <property type="match status" value="1"/>
</dbReference>
<dbReference type="GO" id="GO:0090560">
    <property type="term" value="F:2-(3-amino-3-carboxypropyl)histidine synthase activity"/>
    <property type="evidence" value="ECO:0007669"/>
    <property type="project" value="UniProtKB-UniRule"/>
</dbReference>
<dbReference type="PANTHER" id="PTHR10762:SF1">
    <property type="entry name" value="2-(3-AMINO-3-CARBOXYPROPYL)HISTIDINE SYNTHASE SUBUNIT 1"/>
    <property type="match status" value="1"/>
</dbReference>
<reference evidence="17" key="1">
    <citation type="submission" date="2025-08" db="UniProtKB">
        <authorList>
            <consortium name="RefSeq"/>
        </authorList>
    </citation>
    <scope>IDENTIFICATION</scope>
    <source>
        <tissue evidence="17">Blood</tissue>
    </source>
</reference>
<evidence type="ECO:0000256" key="7">
    <source>
        <dbReference type="ARBA" id="ARBA00022691"/>
    </source>
</evidence>
<comment type="catalytic activity">
    <reaction evidence="14">
        <text>L-histidyl-[translation elongation factor 2] + S-adenosyl-L-methionine = 2-[(3S)-amino-3-carboxypropyl]-L-histidyl-[translation elongation factor 2] + S-methyl-5'-thioadenosine + H(+)</text>
        <dbReference type="Rhea" id="RHEA:36783"/>
        <dbReference type="Rhea" id="RHEA-COMP:9748"/>
        <dbReference type="Rhea" id="RHEA-COMP:9749"/>
        <dbReference type="ChEBI" id="CHEBI:15378"/>
        <dbReference type="ChEBI" id="CHEBI:17509"/>
        <dbReference type="ChEBI" id="CHEBI:29979"/>
        <dbReference type="ChEBI" id="CHEBI:59789"/>
        <dbReference type="ChEBI" id="CHEBI:73995"/>
        <dbReference type="EC" id="2.5.1.108"/>
    </reaction>
</comment>
<dbReference type="RefSeq" id="XP_034280385.2">
    <property type="nucleotide sequence ID" value="XM_034424494.2"/>
</dbReference>
<keyword evidence="16" id="KW-1185">Reference proteome</keyword>
<dbReference type="Proteomes" id="UP001652622">
    <property type="component" value="Unplaced"/>
</dbReference>
<keyword evidence="7" id="KW-0949">S-adenosyl-L-methionine</keyword>
<dbReference type="PANTHER" id="PTHR10762">
    <property type="entry name" value="DIPHTHAMIDE BIOSYNTHESIS PROTEIN"/>
    <property type="match status" value="1"/>
</dbReference>
<evidence type="ECO:0000256" key="15">
    <source>
        <dbReference type="SAM" id="MobiDB-lite"/>
    </source>
</evidence>
<dbReference type="AlphaFoldDB" id="A0A6P9CKK1"/>
<protein>
    <recommendedName>
        <fullName evidence="5">2-(3-amino-3-carboxypropyl)histidine synthase subunit 1</fullName>
        <ecNumber evidence="4">2.5.1.108</ecNumber>
    </recommendedName>
    <alternativeName>
        <fullName evidence="12">Diphthamide biosynthesis protein 1</fullName>
    </alternativeName>
    <alternativeName>
        <fullName evidence="13">Diphtheria toxin resistance protein 1</fullName>
    </alternativeName>
    <alternativeName>
        <fullName evidence="11">S-adenosyl-L-methionine:L-histidine 3-amino-3-carboxypropyltransferase 1</fullName>
    </alternativeName>
</protein>
<evidence type="ECO:0000313" key="17">
    <source>
        <dbReference type="RefSeq" id="XP_034280385.2"/>
    </source>
</evidence>
<feature type="region of interest" description="Disordered" evidence="15">
    <location>
        <begin position="425"/>
        <end position="457"/>
    </location>
</feature>
<comment type="pathway">
    <text evidence="2">Protein modification; peptidyl-diphthamide biosynthesis.</text>
</comment>
<sequence>MAAAGEGGGGGGGPQEQALAAARRAPRRVVHHIPQEILSDPELQDAVGRLPHNYNFEVYKTVWRVRQAQARRVALQMPEGLLMFACTLADIVERFTGAEAVVMGDVTYGACCVDDFTARALGADFLVHYGHSCLIPIDSTQGLKMLYVFVDIKIDTAHLLETLRFNFPVGAKLALVSTVQFVSALQAASRELQPDYCVWTPQCKPLSPGELLGCTSPRLAQETDAIVYLGDGRFHLESIMIANPEVPAYRYDPYSKAFSQELYAHQRMQESRKAAIRQAASARKWGLILGTLGRQGSPAILKHLESSLEAAGHPYVRLLLSEIFPSKLKLFPDVEAWVQVACPRLSIDWGEAFEKPLLTPYEAAVALQQIKWQEIYPMDFYAGQSLGPWTVNHPSHRPQKGGRTTKVNLAKSVLPPGKEALKSCSCQETEEEAPSNLRVELGTQTGPRQCVEEQQQQ</sequence>
<dbReference type="EC" id="2.5.1.108" evidence="4"/>
<dbReference type="InterPro" id="IPR042263">
    <property type="entry name" value="DPH1/DPH2_1"/>
</dbReference>
<keyword evidence="6" id="KW-0808">Transferase</keyword>
<evidence type="ECO:0000256" key="9">
    <source>
        <dbReference type="ARBA" id="ARBA00023004"/>
    </source>
</evidence>
<gene>
    <name evidence="17" type="primary">DPH1</name>
</gene>
<evidence type="ECO:0000256" key="11">
    <source>
        <dbReference type="ARBA" id="ARBA00031690"/>
    </source>
</evidence>
<dbReference type="GO" id="GO:0051539">
    <property type="term" value="F:4 iron, 4 sulfur cluster binding"/>
    <property type="evidence" value="ECO:0007669"/>
    <property type="project" value="UniProtKB-UniRule"/>
</dbReference>
<dbReference type="Pfam" id="PF01866">
    <property type="entry name" value="Diphthamide_syn"/>
    <property type="match status" value="1"/>
</dbReference>
<evidence type="ECO:0000256" key="12">
    <source>
        <dbReference type="ARBA" id="ARBA00032574"/>
    </source>
</evidence>
<feature type="compositionally biased region" description="Gly residues" evidence="15">
    <location>
        <begin position="1"/>
        <end position="14"/>
    </location>
</feature>
<evidence type="ECO:0000256" key="13">
    <source>
        <dbReference type="ARBA" id="ARBA00032789"/>
    </source>
</evidence>
<evidence type="ECO:0000256" key="3">
    <source>
        <dbReference type="ARBA" id="ARBA00010173"/>
    </source>
</evidence>
<evidence type="ECO:0000256" key="4">
    <source>
        <dbReference type="ARBA" id="ARBA00012221"/>
    </source>
</evidence>
<evidence type="ECO:0000256" key="14">
    <source>
        <dbReference type="ARBA" id="ARBA00048403"/>
    </source>
</evidence>
<evidence type="ECO:0000256" key="1">
    <source>
        <dbReference type="ARBA" id="ARBA00001966"/>
    </source>
</evidence>
<evidence type="ECO:0000256" key="5">
    <source>
        <dbReference type="ARBA" id="ARBA00021915"/>
    </source>
</evidence>
<feature type="region of interest" description="Disordered" evidence="15">
    <location>
        <begin position="1"/>
        <end position="21"/>
    </location>
</feature>
<dbReference type="SFLD" id="SFLDS00032">
    <property type="entry name" value="Radical_SAM_3-amino-3-carboxyp"/>
    <property type="match status" value="1"/>
</dbReference>
<comment type="cofactor">
    <cofactor evidence="1">
        <name>[4Fe-4S] cluster</name>
        <dbReference type="ChEBI" id="CHEBI:49883"/>
    </cofactor>
</comment>
<dbReference type="GO" id="GO:0046872">
    <property type="term" value="F:metal ion binding"/>
    <property type="evidence" value="ECO:0007669"/>
    <property type="project" value="UniProtKB-KW"/>
</dbReference>